<keyword evidence="2" id="KW-1185">Reference proteome</keyword>
<evidence type="ECO:0000313" key="2">
    <source>
        <dbReference type="Proteomes" id="UP000094527"/>
    </source>
</evidence>
<reference evidence="1 2" key="1">
    <citation type="journal article" date="2016" name="Genome Biol. Evol.">
        <title>Gene Family Evolution Reflects Adaptation to Soil Environmental Stressors in the Genome of the Collembolan Orchesella cincta.</title>
        <authorList>
            <person name="Faddeeva-Vakhrusheva A."/>
            <person name="Derks M.F."/>
            <person name="Anvar S.Y."/>
            <person name="Agamennone V."/>
            <person name="Suring W."/>
            <person name="Smit S."/>
            <person name="van Straalen N.M."/>
            <person name="Roelofs D."/>
        </authorList>
    </citation>
    <scope>NUCLEOTIDE SEQUENCE [LARGE SCALE GENOMIC DNA]</scope>
    <source>
        <tissue evidence="1">Mixed pool</tissue>
    </source>
</reference>
<evidence type="ECO:0000313" key="1">
    <source>
        <dbReference type="EMBL" id="ODM89054.1"/>
    </source>
</evidence>
<gene>
    <name evidence="1" type="ORF">Ocin01_17627</name>
</gene>
<dbReference type="Proteomes" id="UP000094527">
    <property type="component" value="Unassembled WGS sequence"/>
</dbReference>
<accession>A0A1D2M817</accession>
<comment type="caution">
    <text evidence="1">The sequence shown here is derived from an EMBL/GenBank/DDBJ whole genome shotgun (WGS) entry which is preliminary data.</text>
</comment>
<dbReference type="EMBL" id="LJIJ01002943">
    <property type="protein sequence ID" value="ODM89054.1"/>
    <property type="molecule type" value="Genomic_DNA"/>
</dbReference>
<dbReference type="AlphaFoldDB" id="A0A1D2M817"/>
<protein>
    <submittedName>
        <fullName evidence="1">Uncharacterized protein</fullName>
    </submittedName>
</protein>
<sequence length="127" mass="13849">MSMENCEMGKPQVDIEWKAPGASSRSGSRLSPLCLGILNEKLTLPDSSLDAGVGWNLLGLEACSPTVAAKMPIREVKELTDIERRWLQKRIFSTITTWCFPGGLSGSREEKYAQVPALGFLSAEAGY</sequence>
<organism evidence="1 2">
    <name type="scientific">Orchesella cincta</name>
    <name type="common">Springtail</name>
    <name type="synonym">Podura cincta</name>
    <dbReference type="NCBI Taxonomy" id="48709"/>
    <lineage>
        <taxon>Eukaryota</taxon>
        <taxon>Metazoa</taxon>
        <taxon>Ecdysozoa</taxon>
        <taxon>Arthropoda</taxon>
        <taxon>Hexapoda</taxon>
        <taxon>Collembola</taxon>
        <taxon>Entomobryomorpha</taxon>
        <taxon>Entomobryoidea</taxon>
        <taxon>Orchesellidae</taxon>
        <taxon>Orchesellinae</taxon>
        <taxon>Orchesella</taxon>
    </lineage>
</organism>
<proteinExistence type="predicted"/>
<name>A0A1D2M817_ORCCI</name>